<accession>A0A1M6ZHK1</accession>
<protein>
    <submittedName>
        <fullName evidence="1">Uncharacterized protein</fullName>
    </submittedName>
</protein>
<evidence type="ECO:0000313" key="1">
    <source>
        <dbReference type="EMBL" id="SHL29966.1"/>
    </source>
</evidence>
<reference evidence="2" key="1">
    <citation type="submission" date="2016-11" db="EMBL/GenBank/DDBJ databases">
        <authorList>
            <person name="Varghese N."/>
            <person name="Submissions S."/>
        </authorList>
    </citation>
    <scope>NUCLEOTIDE SEQUENCE [LARGE SCALE GENOMIC DNA]</scope>
    <source>
        <strain evidence="2">UWOS</strain>
    </source>
</reference>
<evidence type="ECO:0000313" key="2">
    <source>
        <dbReference type="Proteomes" id="UP000184275"/>
    </source>
</evidence>
<dbReference type="EMBL" id="FRAW01000062">
    <property type="protein sequence ID" value="SHL29966.1"/>
    <property type="molecule type" value="Genomic_DNA"/>
</dbReference>
<name>A0A1M6ZHK1_9BACT</name>
<sequence>MKNEKQGIISVKLSTGWEPWGIGTFMDGIAAQRDSGATAFAFCPLTLRKEEKAGAAR</sequence>
<keyword evidence="2" id="KW-1185">Reference proteome</keyword>
<organism evidence="1 2">
    <name type="scientific">Fibrobacter intestinalis</name>
    <dbReference type="NCBI Taxonomy" id="28122"/>
    <lineage>
        <taxon>Bacteria</taxon>
        <taxon>Pseudomonadati</taxon>
        <taxon>Fibrobacterota</taxon>
        <taxon>Fibrobacteria</taxon>
        <taxon>Fibrobacterales</taxon>
        <taxon>Fibrobacteraceae</taxon>
        <taxon>Fibrobacter</taxon>
    </lineage>
</organism>
<gene>
    <name evidence="1" type="ORF">SAMN05720469_1623</name>
</gene>
<dbReference type="Proteomes" id="UP000184275">
    <property type="component" value="Unassembled WGS sequence"/>
</dbReference>
<proteinExistence type="predicted"/>
<dbReference type="RefSeq" id="WP_159433749.1">
    <property type="nucleotide sequence ID" value="NZ_FRAW01000062.1"/>
</dbReference>
<dbReference type="AlphaFoldDB" id="A0A1M6ZHK1"/>